<dbReference type="InterPro" id="IPR002401">
    <property type="entry name" value="Cyt_P450_E_grp-I"/>
</dbReference>
<evidence type="ECO:0000256" key="3">
    <source>
        <dbReference type="ARBA" id="ARBA00004406"/>
    </source>
</evidence>
<evidence type="ECO:0000256" key="10">
    <source>
        <dbReference type="ARBA" id="ARBA00023002"/>
    </source>
</evidence>
<dbReference type="InterPro" id="IPR050476">
    <property type="entry name" value="Insect_CytP450_Detox"/>
</dbReference>
<keyword evidence="10" id="KW-0560">Oxidoreductase</keyword>
<dbReference type="FunFam" id="1.10.630.10:FF:000182">
    <property type="entry name" value="Cytochrome P450 3A4"/>
    <property type="match status" value="1"/>
</dbReference>
<evidence type="ECO:0000256" key="1">
    <source>
        <dbReference type="ARBA" id="ARBA00001971"/>
    </source>
</evidence>
<keyword evidence="9" id="KW-0492">Microsome</keyword>
<dbReference type="Pfam" id="PF00067">
    <property type="entry name" value="p450"/>
    <property type="match status" value="2"/>
</dbReference>
<keyword evidence="16" id="KW-1185">Reference proteome</keyword>
<evidence type="ECO:0000256" key="7">
    <source>
        <dbReference type="ARBA" id="ARBA00022723"/>
    </source>
</evidence>
<dbReference type="PRINTS" id="PR00463">
    <property type="entry name" value="EP450I"/>
</dbReference>
<evidence type="ECO:0000256" key="8">
    <source>
        <dbReference type="ARBA" id="ARBA00022824"/>
    </source>
</evidence>
<dbReference type="PANTHER" id="PTHR24292">
    <property type="entry name" value="CYTOCHROME P450"/>
    <property type="match status" value="1"/>
</dbReference>
<evidence type="ECO:0000256" key="5">
    <source>
        <dbReference type="ARBA" id="ARBA00012109"/>
    </source>
</evidence>
<evidence type="ECO:0000256" key="11">
    <source>
        <dbReference type="ARBA" id="ARBA00023004"/>
    </source>
</evidence>
<keyword evidence="6" id="KW-0349">Heme</keyword>
<evidence type="ECO:0000313" key="15">
    <source>
        <dbReference type="EMBL" id="VVC98071.1"/>
    </source>
</evidence>
<dbReference type="InterPro" id="IPR036396">
    <property type="entry name" value="Cyt_P450_sf"/>
</dbReference>
<evidence type="ECO:0000256" key="6">
    <source>
        <dbReference type="ARBA" id="ARBA00022617"/>
    </source>
</evidence>
<dbReference type="GO" id="GO:0016712">
    <property type="term" value="F:oxidoreductase activity, acting on paired donors, with incorporation or reduction of molecular oxygen, reduced flavin or flavoprotein as one donor, and incorporation of one atom of oxygen"/>
    <property type="evidence" value="ECO:0007669"/>
    <property type="project" value="UniProtKB-EC"/>
</dbReference>
<dbReference type="EMBL" id="FZQP02003357">
    <property type="protein sequence ID" value="VVC98071.1"/>
    <property type="molecule type" value="Genomic_DNA"/>
</dbReference>
<evidence type="ECO:0000313" key="16">
    <source>
        <dbReference type="Proteomes" id="UP000324832"/>
    </source>
</evidence>
<dbReference type="Gene3D" id="1.10.630.10">
    <property type="entry name" value="Cytochrome P450"/>
    <property type="match status" value="2"/>
</dbReference>
<dbReference type="GO" id="GO:0005506">
    <property type="term" value="F:iron ion binding"/>
    <property type="evidence" value="ECO:0007669"/>
    <property type="project" value="InterPro"/>
</dbReference>
<evidence type="ECO:0000256" key="2">
    <source>
        <dbReference type="ARBA" id="ARBA00004174"/>
    </source>
</evidence>
<keyword evidence="13" id="KW-0472">Membrane</keyword>
<dbReference type="PRINTS" id="PR00385">
    <property type="entry name" value="P450"/>
</dbReference>
<proteinExistence type="inferred from homology"/>
<comment type="catalytic activity">
    <reaction evidence="14">
        <text>an organic molecule + reduced [NADPH--hemoprotein reductase] + O2 = an alcohol + oxidized [NADPH--hemoprotein reductase] + H2O + H(+)</text>
        <dbReference type="Rhea" id="RHEA:17149"/>
        <dbReference type="Rhea" id="RHEA-COMP:11964"/>
        <dbReference type="Rhea" id="RHEA-COMP:11965"/>
        <dbReference type="ChEBI" id="CHEBI:15377"/>
        <dbReference type="ChEBI" id="CHEBI:15378"/>
        <dbReference type="ChEBI" id="CHEBI:15379"/>
        <dbReference type="ChEBI" id="CHEBI:30879"/>
        <dbReference type="ChEBI" id="CHEBI:57618"/>
        <dbReference type="ChEBI" id="CHEBI:58210"/>
        <dbReference type="ChEBI" id="CHEBI:142491"/>
        <dbReference type="EC" id="1.14.14.1"/>
    </reaction>
</comment>
<dbReference type="EC" id="1.14.14.1" evidence="5"/>
<dbReference type="InterPro" id="IPR001128">
    <property type="entry name" value="Cyt_P450"/>
</dbReference>
<reference evidence="15 16" key="1">
    <citation type="submission" date="2017-07" db="EMBL/GenBank/DDBJ databases">
        <authorList>
            <person name="Talla V."/>
            <person name="Backstrom N."/>
        </authorList>
    </citation>
    <scope>NUCLEOTIDE SEQUENCE [LARGE SCALE GENOMIC DNA]</scope>
</reference>
<dbReference type="PANTHER" id="PTHR24292:SF54">
    <property type="entry name" value="CYP9F3-RELATED"/>
    <property type="match status" value="1"/>
</dbReference>
<dbReference type="GO" id="GO:0020037">
    <property type="term" value="F:heme binding"/>
    <property type="evidence" value="ECO:0007669"/>
    <property type="project" value="InterPro"/>
</dbReference>
<comment type="subcellular location">
    <subcellularLocation>
        <location evidence="3">Endoplasmic reticulum membrane</location>
        <topology evidence="3">Peripheral membrane protein</topology>
    </subcellularLocation>
    <subcellularLocation>
        <location evidence="2">Microsome membrane</location>
        <topology evidence="2">Peripheral membrane protein</topology>
    </subcellularLocation>
</comment>
<name>A0A5E4QIE4_9NEOP</name>
<gene>
    <name evidence="15" type="ORF">LSINAPIS_LOCUS9217</name>
</gene>
<dbReference type="CDD" id="cd11056">
    <property type="entry name" value="CYP6-like"/>
    <property type="match status" value="2"/>
</dbReference>
<keyword evidence="7" id="KW-0479">Metal-binding</keyword>
<dbReference type="AlphaFoldDB" id="A0A5E4QIE4"/>
<sequence length="729" mass="84540">MRQSVTPLFSALKMKKMFYLVEECTTVLEKVIEKEITQPVTEVKQMMAGFTIDTIGSCIFGVSADALENNTNVFRRLGKTIFETSNFMTYKLIGRSMWPAIFYGLGFTVYTNELLNFFHVLLDKVFKQRQYIESGRNDFVDLLITLKRKKCLHGDSITDKNGESRKIVKEITDELLYAQCVAFFSAGFETSSSTLSHTLYELAKNPEAQEKAIAEVDDYFTKNERLTYECVQETPYISACFNETMRLYPVLGVLTREVVEDYKLPSGEILDKGVRIHIPVYSIHRNPDYFPDPECYRPERFVGDGKDNIKRFSYMPFGEGPRQCLVDEICKKFRNEPYFGSYFGTEPALIVQDPEYIRLVLVKDFFYFNSREIGKYADREVTTRGIFFAHGDDWKILRQNLTPLFSISKMKKMFYLIEKCTCVLEKVLEKEYLEPVTEIAKVMAGYTIDCTSSCMFGVKADAMKSESEKNIFHEIGESIFSTSYNRAYKLIIRSIWPELFYGLNLKVFPDKIPKFFEGLLKNVFEQRQFRESGRNDFIDLLLTLKQNQFIHGNGIVNMHGESKNNLKRVDDDLLYAQCIGFFAGGYETSSMTLSRTLYELAKNPDAQEKAIAEVDRYFRKYDKLSYECVQETPYLAACFHETMRLYPVLGVLTREVVEEYKLPSGVVLDKGVRVQIPIFNIHRDPKHFPDPECYRPERFFGDDKIKIKPFTYMPFGEGPRLCIGKFISI</sequence>
<evidence type="ECO:0000256" key="9">
    <source>
        <dbReference type="ARBA" id="ARBA00022848"/>
    </source>
</evidence>
<comment type="similarity">
    <text evidence="4">Belongs to the cytochrome P450 family.</text>
</comment>
<keyword evidence="12" id="KW-0503">Monooxygenase</keyword>
<accession>A0A5E4QIE4</accession>
<organism evidence="15 16">
    <name type="scientific">Leptidea sinapis</name>
    <dbReference type="NCBI Taxonomy" id="189913"/>
    <lineage>
        <taxon>Eukaryota</taxon>
        <taxon>Metazoa</taxon>
        <taxon>Ecdysozoa</taxon>
        <taxon>Arthropoda</taxon>
        <taxon>Hexapoda</taxon>
        <taxon>Insecta</taxon>
        <taxon>Pterygota</taxon>
        <taxon>Neoptera</taxon>
        <taxon>Endopterygota</taxon>
        <taxon>Lepidoptera</taxon>
        <taxon>Glossata</taxon>
        <taxon>Ditrysia</taxon>
        <taxon>Papilionoidea</taxon>
        <taxon>Pieridae</taxon>
        <taxon>Dismorphiinae</taxon>
        <taxon>Leptidea</taxon>
    </lineage>
</organism>
<dbReference type="InterPro" id="IPR017972">
    <property type="entry name" value="Cyt_P450_CS"/>
</dbReference>
<protein>
    <recommendedName>
        <fullName evidence="5">unspecific monooxygenase</fullName>
        <ecNumber evidence="5">1.14.14.1</ecNumber>
    </recommendedName>
</protein>
<comment type="cofactor">
    <cofactor evidence="1">
        <name>heme</name>
        <dbReference type="ChEBI" id="CHEBI:30413"/>
    </cofactor>
</comment>
<dbReference type="SUPFAM" id="SSF48264">
    <property type="entry name" value="Cytochrome P450"/>
    <property type="match status" value="2"/>
</dbReference>
<evidence type="ECO:0000256" key="12">
    <source>
        <dbReference type="ARBA" id="ARBA00023033"/>
    </source>
</evidence>
<dbReference type="PROSITE" id="PS00086">
    <property type="entry name" value="CYTOCHROME_P450"/>
    <property type="match status" value="1"/>
</dbReference>
<evidence type="ECO:0000256" key="13">
    <source>
        <dbReference type="ARBA" id="ARBA00023136"/>
    </source>
</evidence>
<evidence type="ECO:0000256" key="4">
    <source>
        <dbReference type="ARBA" id="ARBA00010617"/>
    </source>
</evidence>
<keyword evidence="11" id="KW-0408">Iron</keyword>
<dbReference type="Proteomes" id="UP000324832">
    <property type="component" value="Unassembled WGS sequence"/>
</dbReference>
<dbReference type="GO" id="GO:0005789">
    <property type="term" value="C:endoplasmic reticulum membrane"/>
    <property type="evidence" value="ECO:0007669"/>
    <property type="project" value="UniProtKB-SubCell"/>
</dbReference>
<evidence type="ECO:0000256" key="14">
    <source>
        <dbReference type="ARBA" id="ARBA00047827"/>
    </source>
</evidence>
<keyword evidence="8" id="KW-0256">Endoplasmic reticulum</keyword>